<proteinExistence type="predicted"/>
<dbReference type="Proteomes" id="UP000186922">
    <property type="component" value="Unassembled WGS sequence"/>
</dbReference>
<keyword evidence="2" id="KW-1185">Reference proteome</keyword>
<name>A0A1D1W8J3_RAMVA</name>
<gene>
    <name evidence="1" type="primary">RvY_19177</name>
    <name evidence="1" type="synonym">RvY_19177.3</name>
    <name evidence="1" type="ORF">RvY_19177-3</name>
</gene>
<reference evidence="1 2" key="1">
    <citation type="journal article" date="2016" name="Nat. Commun.">
        <title>Extremotolerant tardigrade genome and improved radiotolerance of human cultured cells by tardigrade-unique protein.</title>
        <authorList>
            <person name="Hashimoto T."/>
            <person name="Horikawa D.D."/>
            <person name="Saito Y."/>
            <person name="Kuwahara H."/>
            <person name="Kozuka-Hata H."/>
            <person name="Shin-I T."/>
            <person name="Minakuchi Y."/>
            <person name="Ohishi K."/>
            <person name="Motoyama A."/>
            <person name="Aizu T."/>
            <person name="Enomoto A."/>
            <person name="Kondo K."/>
            <person name="Tanaka S."/>
            <person name="Hara Y."/>
            <person name="Koshikawa S."/>
            <person name="Sagara H."/>
            <person name="Miura T."/>
            <person name="Yokobori S."/>
            <person name="Miyagawa K."/>
            <person name="Suzuki Y."/>
            <person name="Kubo T."/>
            <person name="Oyama M."/>
            <person name="Kohara Y."/>
            <person name="Fujiyama A."/>
            <person name="Arakawa K."/>
            <person name="Katayama T."/>
            <person name="Toyoda A."/>
            <person name="Kunieda T."/>
        </authorList>
    </citation>
    <scope>NUCLEOTIDE SEQUENCE [LARGE SCALE GENOMIC DNA]</scope>
    <source>
        <strain evidence="1 2">YOKOZUNA-1</strain>
    </source>
</reference>
<accession>A0A1D1W8J3</accession>
<comment type="caution">
    <text evidence="1">The sequence shown here is derived from an EMBL/GenBank/DDBJ whole genome shotgun (WGS) entry which is preliminary data.</text>
</comment>
<evidence type="ECO:0000313" key="2">
    <source>
        <dbReference type="Proteomes" id="UP000186922"/>
    </source>
</evidence>
<sequence length="222" mass="25056">MLVSVDWNGVFDVQCNSDSAVSVFQEKFLPAASSCFQLKTVGSRRLLRPSLSATVVEYLRKCRGVYQKWRRTEDPADQTAWKALEAQKKRLILRDKHRRLRNIATSSRRNPTAVWKYVKKNTVCSPIPPIPVPGSDDRYLVYPQDKAEFISKTLADEYVDCSVHCKAHLPPLPVCLMEPAISPRCLDLLITTIAIHAIIKKLDVNKASEDSEDESNGGLDEE</sequence>
<evidence type="ECO:0000313" key="1">
    <source>
        <dbReference type="EMBL" id="GAV09677.1"/>
    </source>
</evidence>
<protein>
    <submittedName>
        <fullName evidence="1">Uncharacterized protein</fullName>
    </submittedName>
</protein>
<dbReference type="EMBL" id="BDGG01000025">
    <property type="protein sequence ID" value="GAV09677.1"/>
    <property type="molecule type" value="Genomic_DNA"/>
</dbReference>
<organism evidence="1 2">
    <name type="scientific">Ramazzottius varieornatus</name>
    <name type="common">Water bear</name>
    <name type="synonym">Tardigrade</name>
    <dbReference type="NCBI Taxonomy" id="947166"/>
    <lineage>
        <taxon>Eukaryota</taxon>
        <taxon>Metazoa</taxon>
        <taxon>Ecdysozoa</taxon>
        <taxon>Tardigrada</taxon>
        <taxon>Eutardigrada</taxon>
        <taxon>Parachela</taxon>
        <taxon>Hypsibioidea</taxon>
        <taxon>Ramazzottiidae</taxon>
        <taxon>Ramazzottius</taxon>
    </lineage>
</organism>
<dbReference type="AlphaFoldDB" id="A0A1D1W8J3"/>